<dbReference type="EMBL" id="CP000108">
    <property type="protein sequence ID" value="ABB28987.1"/>
    <property type="molecule type" value="Genomic_DNA"/>
</dbReference>
<proteinExistence type="predicted"/>
<organism evidence="3">
    <name type="scientific">Chlorobium chlorochromatii (strain CaD3)</name>
    <dbReference type="NCBI Taxonomy" id="340177"/>
    <lineage>
        <taxon>Bacteria</taxon>
        <taxon>Pseudomonadati</taxon>
        <taxon>Chlorobiota</taxon>
        <taxon>Chlorobiia</taxon>
        <taxon>Chlorobiales</taxon>
        <taxon>Chlorobiaceae</taxon>
        <taxon>Chlorobium/Pelodictyon group</taxon>
        <taxon>Chlorobium</taxon>
    </lineage>
</organism>
<dbReference type="AlphaFoldDB" id="Q3APT8"/>
<dbReference type="STRING" id="340177.Cag_1736"/>
<keyword evidence="2" id="KW-1133">Transmembrane helix</keyword>
<feature type="region of interest" description="Disordered" evidence="1">
    <location>
        <begin position="205"/>
        <end position="257"/>
    </location>
</feature>
<dbReference type="OrthoDB" id="595360at2"/>
<evidence type="ECO:0000256" key="2">
    <source>
        <dbReference type="SAM" id="Phobius"/>
    </source>
</evidence>
<accession>Q3APT8</accession>
<feature type="transmembrane region" description="Helical" evidence="2">
    <location>
        <begin position="30"/>
        <end position="52"/>
    </location>
</feature>
<sequence>MNERVFLKILLTLLSSGAIAEVMVVLLLGWHGEALLFVFFMSCFAVAIALVLHKLYGTAEASGAIESVSARRVRAMQSEELRSRLGAYSVDDEFLAGTPLRAKSTSSTYEKSDVEAMIRKFAPHVGGLSRLLQMVQERDEASFAAVAKQAGLANVERQTVIDYIHIMLNAEKECESNTKSGEATSPLTEFTMERESFDSYIQRCMSGEGDDGDLSDELSVGLENPLTPKSVGIPPSDFSHSPTSIMESLKKRAGRVP</sequence>
<gene>
    <name evidence="3" type="ordered locus">Cag_1736</name>
</gene>
<keyword evidence="2" id="KW-0472">Membrane</keyword>
<name>Q3APT8_CHLCH</name>
<keyword evidence="2" id="KW-0812">Transmembrane</keyword>
<dbReference type="HOGENOM" id="CLU_1033853_0_0_10"/>
<protein>
    <submittedName>
        <fullName evidence="3">Uncharacterized protein</fullName>
    </submittedName>
</protein>
<evidence type="ECO:0000256" key="1">
    <source>
        <dbReference type="SAM" id="MobiDB-lite"/>
    </source>
</evidence>
<reference evidence="3" key="1">
    <citation type="submission" date="2005-08" db="EMBL/GenBank/DDBJ databases">
        <title>Complete sequence of Chlorobium chlorochromatii CaD3.</title>
        <authorList>
            <person name="Copeland A."/>
            <person name="Lucas S."/>
            <person name="Lapidus A."/>
            <person name="Barry K."/>
            <person name="Detter J.C."/>
            <person name="Glavina T."/>
            <person name="Hammon N."/>
            <person name="Israni S."/>
            <person name="Pitluck S."/>
            <person name="Bryant D."/>
            <person name="Schmutz J."/>
            <person name="Larimer F."/>
            <person name="Land M."/>
            <person name="Kyrpides N."/>
            <person name="Ivanova N."/>
            <person name="Richardson P."/>
        </authorList>
    </citation>
    <scope>NUCLEOTIDE SEQUENCE [LARGE SCALE GENOMIC DNA]</scope>
    <source>
        <strain evidence="3">CaD3</strain>
    </source>
</reference>
<evidence type="ECO:0000313" key="3">
    <source>
        <dbReference type="EMBL" id="ABB28987.1"/>
    </source>
</evidence>
<dbReference type="KEGG" id="cch:Cag_1736"/>